<dbReference type="OrthoDB" id="5772740at2"/>
<name>A0A643F7E8_IDEDE</name>
<comment type="caution">
    <text evidence="1">The sequence shown here is derived from an EMBL/GenBank/DDBJ whole genome shotgun (WGS) entry which is preliminary data.</text>
</comment>
<gene>
    <name evidence="1" type="ORF">F7Q92_19085</name>
</gene>
<keyword evidence="2" id="KW-1185">Reference proteome</keyword>
<evidence type="ECO:0000313" key="2">
    <source>
        <dbReference type="Proteomes" id="UP000430120"/>
    </source>
</evidence>
<evidence type="ECO:0000313" key="1">
    <source>
        <dbReference type="EMBL" id="KAB0574851.1"/>
    </source>
</evidence>
<sequence>MSQVDRLIEQHILESESHLRHIDELMDQARETSAPLHPALQARLSEIDQMRQAVADDLAGLRMDTGSGDPVQVRSTLQTLGAELEKALAAVMDTGRH</sequence>
<accession>A0A643F7E8</accession>
<evidence type="ECO:0008006" key="3">
    <source>
        <dbReference type="Google" id="ProtNLM"/>
    </source>
</evidence>
<dbReference type="RefSeq" id="WP_151125670.1">
    <property type="nucleotide sequence ID" value="NZ_CP088081.1"/>
</dbReference>
<proteinExistence type="predicted"/>
<organism evidence="1 2">
    <name type="scientific">Ideonella dechloratans</name>
    <dbReference type="NCBI Taxonomy" id="36863"/>
    <lineage>
        <taxon>Bacteria</taxon>
        <taxon>Pseudomonadati</taxon>
        <taxon>Pseudomonadota</taxon>
        <taxon>Betaproteobacteria</taxon>
        <taxon>Burkholderiales</taxon>
        <taxon>Sphaerotilaceae</taxon>
        <taxon>Ideonella</taxon>
    </lineage>
</organism>
<reference evidence="1 2" key="1">
    <citation type="submission" date="2019-09" db="EMBL/GenBank/DDBJ databases">
        <title>Draft genome sequences of 48 bacterial type strains from the CCUG.</title>
        <authorList>
            <person name="Tunovic T."/>
            <person name="Pineiro-Iglesias B."/>
            <person name="Unosson C."/>
            <person name="Inganas E."/>
            <person name="Ohlen M."/>
            <person name="Cardew S."/>
            <person name="Jensie-Markopoulos S."/>
            <person name="Salva-Serra F."/>
            <person name="Jaen-Luchoro D."/>
            <person name="Karlsson R."/>
            <person name="Svensson-Stadler L."/>
            <person name="Chun J."/>
            <person name="Moore E."/>
        </authorList>
    </citation>
    <scope>NUCLEOTIDE SEQUENCE [LARGE SCALE GENOMIC DNA]</scope>
    <source>
        <strain evidence="1 2">CCUG 30977</strain>
    </source>
</reference>
<dbReference type="EMBL" id="VZPB01000069">
    <property type="protein sequence ID" value="KAB0574851.1"/>
    <property type="molecule type" value="Genomic_DNA"/>
</dbReference>
<dbReference type="Proteomes" id="UP000430120">
    <property type="component" value="Unassembled WGS sequence"/>
</dbReference>
<protein>
    <recommendedName>
        <fullName evidence="3">DUF4404 family protein</fullName>
    </recommendedName>
</protein>
<dbReference type="AlphaFoldDB" id="A0A643F7E8"/>